<feature type="domain" description="Protein kinase" evidence="11">
    <location>
        <begin position="698"/>
        <end position="966"/>
    </location>
</feature>
<dbReference type="SUPFAM" id="SSF56112">
    <property type="entry name" value="Protein kinase-like (PK-like)"/>
    <property type="match status" value="3"/>
</dbReference>
<dbReference type="PROSITE" id="PS00108">
    <property type="entry name" value="PROTEIN_KINASE_ST"/>
    <property type="match status" value="1"/>
</dbReference>
<feature type="compositionally biased region" description="Polar residues" evidence="10">
    <location>
        <begin position="284"/>
        <end position="303"/>
    </location>
</feature>
<dbReference type="PANTHER" id="PTHR45647">
    <property type="entry name" value="OS02G0152300 PROTEIN"/>
    <property type="match status" value="1"/>
</dbReference>
<feature type="compositionally biased region" description="Low complexity" evidence="10">
    <location>
        <begin position="613"/>
        <end position="622"/>
    </location>
</feature>
<dbReference type="SMART" id="SM00220">
    <property type="entry name" value="S_TKc"/>
    <property type="match status" value="1"/>
</dbReference>
<reference evidence="12" key="1">
    <citation type="journal article" date="2023" name="GigaByte">
        <title>Genome assembly of the bearded iris, Iris pallida Lam.</title>
        <authorList>
            <person name="Bruccoleri R.E."/>
            <person name="Oakeley E.J."/>
            <person name="Faust A.M.E."/>
            <person name="Altorfer M."/>
            <person name="Dessus-Babus S."/>
            <person name="Burckhardt D."/>
            <person name="Oertli M."/>
            <person name="Naumann U."/>
            <person name="Petersen F."/>
            <person name="Wong J."/>
        </authorList>
    </citation>
    <scope>NUCLEOTIDE SEQUENCE</scope>
    <source>
        <strain evidence="12">GSM-AAB239-AS_SAM_17_03QT</strain>
    </source>
</reference>
<protein>
    <recommendedName>
        <fullName evidence="2">RING-type E3 ubiquitin transferase</fullName>
        <ecNumber evidence="2">2.3.2.27</ecNumber>
    </recommendedName>
</protein>
<dbReference type="PROSITE" id="PS50011">
    <property type="entry name" value="PROTEIN_KINASE_DOM"/>
    <property type="match status" value="3"/>
</dbReference>
<organism evidence="12 13">
    <name type="scientific">Iris pallida</name>
    <name type="common">Sweet iris</name>
    <dbReference type="NCBI Taxonomy" id="29817"/>
    <lineage>
        <taxon>Eukaryota</taxon>
        <taxon>Viridiplantae</taxon>
        <taxon>Streptophyta</taxon>
        <taxon>Embryophyta</taxon>
        <taxon>Tracheophyta</taxon>
        <taxon>Spermatophyta</taxon>
        <taxon>Magnoliopsida</taxon>
        <taxon>Liliopsida</taxon>
        <taxon>Asparagales</taxon>
        <taxon>Iridaceae</taxon>
        <taxon>Iridoideae</taxon>
        <taxon>Irideae</taxon>
        <taxon>Iris</taxon>
    </lineage>
</organism>
<evidence type="ECO:0000259" key="11">
    <source>
        <dbReference type="PROSITE" id="PS50011"/>
    </source>
</evidence>
<name>A0AAX6GB12_IRIPA</name>
<keyword evidence="7" id="KW-0833">Ubl conjugation pathway</keyword>
<feature type="binding site" evidence="9">
    <location>
        <position position="725"/>
    </location>
    <ligand>
        <name>ATP</name>
        <dbReference type="ChEBI" id="CHEBI:30616"/>
    </ligand>
</feature>
<evidence type="ECO:0000256" key="3">
    <source>
        <dbReference type="ARBA" id="ARBA00022527"/>
    </source>
</evidence>
<keyword evidence="8 9" id="KW-0067">ATP-binding</keyword>
<comment type="caution">
    <text evidence="12">The sequence shown here is derived from an EMBL/GenBank/DDBJ whole genome shotgun (WGS) entry which is preliminary data.</text>
</comment>
<dbReference type="EC" id="2.3.2.27" evidence="2"/>
<dbReference type="InterPro" id="IPR000719">
    <property type="entry name" value="Prot_kinase_dom"/>
</dbReference>
<dbReference type="InterPro" id="IPR001245">
    <property type="entry name" value="Ser-Thr/Tyr_kinase_cat_dom"/>
</dbReference>
<dbReference type="PROSITE" id="PS00107">
    <property type="entry name" value="PROTEIN_KINASE_ATP"/>
    <property type="match status" value="1"/>
</dbReference>
<feature type="region of interest" description="Disordered" evidence="10">
    <location>
        <begin position="272"/>
        <end position="305"/>
    </location>
</feature>
<evidence type="ECO:0000256" key="1">
    <source>
        <dbReference type="ARBA" id="ARBA00000900"/>
    </source>
</evidence>
<evidence type="ECO:0000256" key="8">
    <source>
        <dbReference type="ARBA" id="ARBA00022840"/>
    </source>
</evidence>
<dbReference type="InterPro" id="IPR017441">
    <property type="entry name" value="Protein_kinase_ATP_BS"/>
</dbReference>
<feature type="domain" description="Protein kinase" evidence="11">
    <location>
        <begin position="19"/>
        <end position="283"/>
    </location>
</feature>
<evidence type="ECO:0000256" key="7">
    <source>
        <dbReference type="ARBA" id="ARBA00022786"/>
    </source>
</evidence>
<keyword evidence="4" id="KW-0808">Transferase</keyword>
<reference evidence="12" key="2">
    <citation type="submission" date="2023-04" db="EMBL/GenBank/DDBJ databases">
        <authorList>
            <person name="Bruccoleri R.E."/>
            <person name="Oakeley E.J."/>
            <person name="Faust A.-M."/>
            <person name="Dessus-Babus S."/>
            <person name="Altorfer M."/>
            <person name="Burckhardt D."/>
            <person name="Oertli M."/>
            <person name="Naumann U."/>
            <person name="Petersen F."/>
            <person name="Wong J."/>
        </authorList>
    </citation>
    <scope>NUCLEOTIDE SEQUENCE</scope>
    <source>
        <strain evidence="12">GSM-AAB239-AS_SAM_17_03QT</strain>
        <tissue evidence="12">Leaf</tissue>
    </source>
</reference>
<comment type="catalytic activity">
    <reaction evidence="1">
        <text>S-ubiquitinyl-[E2 ubiquitin-conjugating enzyme]-L-cysteine + [acceptor protein]-L-lysine = [E2 ubiquitin-conjugating enzyme]-L-cysteine + N(6)-ubiquitinyl-[acceptor protein]-L-lysine.</text>
        <dbReference type="EC" id="2.3.2.27"/>
    </reaction>
</comment>
<accession>A0AAX6GB12</accession>
<keyword evidence="6" id="KW-0418">Kinase</keyword>
<dbReference type="Pfam" id="PF00069">
    <property type="entry name" value="Pkinase"/>
    <property type="match status" value="1"/>
</dbReference>
<sequence>MSDITFYSYSDIRRATSGLSDISRIGKWRYGSVYKGNLDKREVFVKTLDTEHDQGKDEFLKELKILKEIRHPNLVKLLGACIESRTLVYELLPVLSLEDCLDKNPQLCTWQIRTRIIYQLCSSLIFLYSNHSFPIIHGYLNPSYIYLDTNLNIKVLLPGRSPSTNPRPKGRFTEYIETGNLKLSSDAYSFGVMVLTLLTGLPAPGIKGEVQDEWLRRNIDSKAGSWPFQLAKKLAYFGSKFCNETKNSSAIEIAEELGAILVVIDKFTNKENNEETGQRHRTTSESQGSYSSIIRQTSSQGSDDSIKRQISKDLSNITLFTSSDIERATNGLSESSKIGKWRYGSAYKGYLDNTEMFIKMLDTELNQGIDDFVQELKVLKEISHPNLVKLVGACIESRTLVYEALPDKSLEDCLHKVPQSLTWQNRSRIIYQLCSALIFLYSNKPRPILHGNVKPSSIFLDANLDIKVLIPGRTPTTNPKPKGKFTEYIETGYLKLGSDAYSFGVTVLRLLTGLAASGVEEHVDDACKHEWLKSNVDDTAGSWPFQLVKRLAYFGSKFCSISKGASGPVDVILKDLGIISSLVENYGAISSHNYKDNNEGDELLEEKFDQYVSSSSSSSSSSSGGGSSHAIRKPPQAPKPSHNKVMKRVENSPPPAELVIPKTGGYGSTSRRKSEDTRVKPSFKPFSPQEIHDATNNFSKSLMIGEGGYGKVYKCQLDNWDVAVKILDDQGDQGLKEYIKEMEVLETMRHENLIHLMGTCFKFRALIYEYLPNGSLEDCLKDRPRELTWEIRTRIVYEICTALRFLHAKKPEPLVHGDLKPHNILLGANFEVKLADFGLCRYLTQGENSKAFRQTMHVSGSPGYMDPDFLGSLKVTPGVDVYSLGKTVVRILTGKHPPDVFREVYEAKRAGSFMDIVDPAVRRWPQNVVEILVRFSLKASKPDRNRSEFMGGFHSELEKILDGIDN</sequence>
<evidence type="ECO:0000256" key="5">
    <source>
        <dbReference type="ARBA" id="ARBA00022741"/>
    </source>
</evidence>
<keyword evidence="3" id="KW-0723">Serine/threonine-protein kinase</keyword>
<dbReference type="EMBL" id="JANAVB010021517">
    <property type="protein sequence ID" value="KAJ6825859.1"/>
    <property type="molecule type" value="Genomic_DNA"/>
</dbReference>
<feature type="domain" description="Protein kinase" evidence="11">
    <location>
        <begin position="332"/>
        <end position="612"/>
    </location>
</feature>
<evidence type="ECO:0000256" key="4">
    <source>
        <dbReference type="ARBA" id="ARBA00022679"/>
    </source>
</evidence>
<dbReference type="Gene3D" id="3.30.200.20">
    <property type="entry name" value="Phosphorylase Kinase, domain 1"/>
    <property type="match status" value="3"/>
</dbReference>
<dbReference type="Gene3D" id="1.10.510.10">
    <property type="entry name" value="Transferase(Phosphotransferase) domain 1"/>
    <property type="match status" value="3"/>
</dbReference>
<dbReference type="PANTHER" id="PTHR45647:SF100">
    <property type="entry name" value="U-BOX DOMAIN-CONTAINING PROTEIN 33"/>
    <property type="match status" value="1"/>
</dbReference>
<evidence type="ECO:0000256" key="2">
    <source>
        <dbReference type="ARBA" id="ARBA00012483"/>
    </source>
</evidence>
<keyword evidence="5 9" id="KW-0547">Nucleotide-binding</keyword>
<keyword evidence="13" id="KW-1185">Reference proteome</keyword>
<dbReference type="InterPro" id="IPR011009">
    <property type="entry name" value="Kinase-like_dom_sf"/>
</dbReference>
<dbReference type="InterPro" id="IPR051348">
    <property type="entry name" value="U-box_ubiquitin_ligases"/>
</dbReference>
<gene>
    <name evidence="12" type="ORF">M6B38_377640</name>
</gene>
<evidence type="ECO:0000313" key="12">
    <source>
        <dbReference type="EMBL" id="KAJ6825859.1"/>
    </source>
</evidence>
<dbReference type="GO" id="GO:0061630">
    <property type="term" value="F:ubiquitin protein ligase activity"/>
    <property type="evidence" value="ECO:0007669"/>
    <property type="project" value="UniProtKB-EC"/>
</dbReference>
<dbReference type="GO" id="GO:0005524">
    <property type="term" value="F:ATP binding"/>
    <property type="evidence" value="ECO:0007669"/>
    <property type="project" value="UniProtKB-UniRule"/>
</dbReference>
<proteinExistence type="predicted"/>
<evidence type="ECO:0000256" key="6">
    <source>
        <dbReference type="ARBA" id="ARBA00022777"/>
    </source>
</evidence>
<evidence type="ECO:0000313" key="13">
    <source>
        <dbReference type="Proteomes" id="UP001140949"/>
    </source>
</evidence>
<dbReference type="Proteomes" id="UP001140949">
    <property type="component" value="Unassembled WGS sequence"/>
</dbReference>
<dbReference type="Pfam" id="PF07714">
    <property type="entry name" value="PK_Tyr_Ser-Thr"/>
    <property type="match status" value="2"/>
</dbReference>
<dbReference type="InterPro" id="IPR008271">
    <property type="entry name" value="Ser/Thr_kinase_AS"/>
</dbReference>
<evidence type="ECO:0000256" key="10">
    <source>
        <dbReference type="SAM" id="MobiDB-lite"/>
    </source>
</evidence>
<feature type="region of interest" description="Disordered" evidence="10">
    <location>
        <begin position="613"/>
        <end position="690"/>
    </location>
</feature>
<evidence type="ECO:0000256" key="9">
    <source>
        <dbReference type="PROSITE-ProRule" id="PRU10141"/>
    </source>
</evidence>
<dbReference type="GO" id="GO:0004674">
    <property type="term" value="F:protein serine/threonine kinase activity"/>
    <property type="evidence" value="ECO:0007669"/>
    <property type="project" value="UniProtKB-KW"/>
</dbReference>
<dbReference type="AlphaFoldDB" id="A0AAX6GB12"/>